<dbReference type="InterPro" id="IPR037883">
    <property type="entry name" value="Knr4/Smi1-like_sf"/>
</dbReference>
<dbReference type="SUPFAM" id="SSF160631">
    <property type="entry name" value="SMI1/KNR4-like"/>
    <property type="match status" value="1"/>
</dbReference>
<dbReference type="InterPro" id="IPR018958">
    <property type="entry name" value="Knr4/Smi1-like_dom"/>
</dbReference>
<dbReference type="RefSeq" id="WP_380919391.1">
    <property type="nucleotide sequence ID" value="NZ_JBHUPE010000004.1"/>
</dbReference>
<dbReference type="Proteomes" id="UP001597509">
    <property type="component" value="Unassembled WGS sequence"/>
</dbReference>
<evidence type="ECO:0000313" key="2">
    <source>
        <dbReference type="EMBL" id="MFD2903815.1"/>
    </source>
</evidence>
<keyword evidence="3" id="KW-1185">Reference proteome</keyword>
<comment type="caution">
    <text evidence="2">The sequence shown here is derived from an EMBL/GenBank/DDBJ whole genome shotgun (WGS) entry which is preliminary data.</text>
</comment>
<gene>
    <name evidence="2" type="ORF">ACFS6I_07770</name>
</gene>
<evidence type="ECO:0000259" key="1">
    <source>
        <dbReference type="SMART" id="SM00860"/>
    </source>
</evidence>
<dbReference type="SMART" id="SM00860">
    <property type="entry name" value="SMI1_KNR4"/>
    <property type="match status" value="1"/>
</dbReference>
<organism evidence="2 3">
    <name type="scientific">Sphingobacterium anhuiense</name>
    <dbReference type="NCBI Taxonomy" id="493780"/>
    <lineage>
        <taxon>Bacteria</taxon>
        <taxon>Pseudomonadati</taxon>
        <taxon>Bacteroidota</taxon>
        <taxon>Sphingobacteriia</taxon>
        <taxon>Sphingobacteriales</taxon>
        <taxon>Sphingobacteriaceae</taxon>
        <taxon>Sphingobacterium</taxon>
    </lineage>
</organism>
<name>A0ABW5YUN4_9SPHI</name>
<proteinExistence type="predicted"/>
<protein>
    <submittedName>
        <fullName evidence="2">SMI1/KNR4 family protein</fullName>
    </submittedName>
</protein>
<evidence type="ECO:0000313" key="3">
    <source>
        <dbReference type="Proteomes" id="UP001597509"/>
    </source>
</evidence>
<sequence>MKDSELKYIWSVPKYLPYVQPELTPEILEQAQKQIGYNLPDKLVEILKIQNGGYVRYKLAETPHEQIMGIGPYFPSLTDFDWTESKEYVSFELDGLVPIDGDGHWYICLDYRENKEEPQVSWIDLECDDEQKIADSFSEFLELLELDVQEDKLVIETVHSIEENVKQIELILAIEFEEPDYFMSGYAIYRGKYKDSWIWLTPNKVPTGFVREEDKRYNELKDQMNSSSVQYIGINENYLFLVLSEEKLISEVMEKLGSHNMKIKPITEFI</sequence>
<reference evidence="3" key="1">
    <citation type="journal article" date="2019" name="Int. J. Syst. Evol. Microbiol.">
        <title>The Global Catalogue of Microorganisms (GCM) 10K type strain sequencing project: providing services to taxonomists for standard genome sequencing and annotation.</title>
        <authorList>
            <consortium name="The Broad Institute Genomics Platform"/>
            <consortium name="The Broad Institute Genome Sequencing Center for Infectious Disease"/>
            <person name="Wu L."/>
            <person name="Ma J."/>
        </authorList>
    </citation>
    <scope>NUCLEOTIDE SEQUENCE [LARGE SCALE GENOMIC DNA]</scope>
    <source>
        <strain evidence="3">KCTC 22209</strain>
    </source>
</reference>
<accession>A0ABW5YUN4</accession>
<feature type="domain" description="Knr4/Smi1-like" evidence="1">
    <location>
        <begin position="22"/>
        <end position="143"/>
    </location>
</feature>
<dbReference type="EMBL" id="JBHUPE010000004">
    <property type="protein sequence ID" value="MFD2903815.1"/>
    <property type="molecule type" value="Genomic_DNA"/>
</dbReference>
<dbReference type="Gene3D" id="3.40.1580.10">
    <property type="entry name" value="SMI1/KNR4-like"/>
    <property type="match status" value="1"/>
</dbReference>
<dbReference type="Pfam" id="PF09346">
    <property type="entry name" value="SMI1_KNR4"/>
    <property type="match status" value="1"/>
</dbReference>